<sequence>MATLASEPVTLEWVVDVTVSLNQAAKLLGLSNQRCRRGELFIGCGGPLCPEWLQQLVQFGMGITHPSRTPVHFGLKCFEERVRSH</sequence>
<accession>A0A7X0DE33</accession>
<evidence type="ECO:0000313" key="2">
    <source>
        <dbReference type="Proteomes" id="UP000535501"/>
    </source>
</evidence>
<evidence type="ECO:0000313" key="1">
    <source>
        <dbReference type="EMBL" id="MBB6181563.1"/>
    </source>
</evidence>
<comment type="caution">
    <text evidence="1">The sequence shown here is derived from an EMBL/GenBank/DDBJ whole genome shotgun (WGS) entry which is preliminary data.</text>
</comment>
<proteinExistence type="predicted"/>
<organism evidence="1 2">
    <name type="scientific">Pseudorhizobium flavum</name>
    <dbReference type="NCBI Taxonomy" id="1335061"/>
    <lineage>
        <taxon>Bacteria</taxon>
        <taxon>Pseudomonadati</taxon>
        <taxon>Pseudomonadota</taxon>
        <taxon>Alphaproteobacteria</taxon>
        <taxon>Hyphomicrobiales</taxon>
        <taxon>Rhizobiaceae</taxon>
        <taxon>Rhizobium/Agrobacterium group</taxon>
        <taxon>Pseudorhizobium</taxon>
    </lineage>
</organism>
<protein>
    <submittedName>
        <fullName evidence="1">Uncharacterized protein</fullName>
    </submittedName>
</protein>
<dbReference type="AlphaFoldDB" id="A0A7X0DE33"/>
<dbReference type="EMBL" id="JACHEJ010000010">
    <property type="protein sequence ID" value="MBB6181563.1"/>
    <property type="molecule type" value="Genomic_DNA"/>
</dbReference>
<dbReference type="RefSeq" id="WP_139346081.1">
    <property type="nucleotide sequence ID" value="NZ_JACHEJ010000010.1"/>
</dbReference>
<name>A0A7X0DE33_9HYPH</name>
<gene>
    <name evidence="1" type="ORF">HNQ75_003550</name>
</gene>
<dbReference type="Proteomes" id="UP000535501">
    <property type="component" value="Unassembled WGS sequence"/>
</dbReference>
<keyword evidence="2" id="KW-1185">Reference proteome</keyword>
<reference evidence="1 2" key="1">
    <citation type="submission" date="2020-08" db="EMBL/GenBank/DDBJ databases">
        <title>Genomic Encyclopedia of Type Strains, Phase IV (KMG-IV): sequencing the most valuable type-strain genomes for metagenomic binning, comparative biology and taxonomic classification.</title>
        <authorList>
            <person name="Goeker M."/>
        </authorList>
    </citation>
    <scope>NUCLEOTIDE SEQUENCE [LARGE SCALE GENOMIC DNA]</scope>
    <source>
        <strain evidence="1 2">DSM 102134</strain>
    </source>
</reference>